<dbReference type="Proteomes" id="UP001341281">
    <property type="component" value="Chromosome 06"/>
</dbReference>
<evidence type="ECO:0000313" key="1">
    <source>
        <dbReference type="EMBL" id="WVZ79019.1"/>
    </source>
</evidence>
<proteinExistence type="predicted"/>
<organism evidence="1 2">
    <name type="scientific">Paspalum notatum var. saurae</name>
    <dbReference type="NCBI Taxonomy" id="547442"/>
    <lineage>
        <taxon>Eukaryota</taxon>
        <taxon>Viridiplantae</taxon>
        <taxon>Streptophyta</taxon>
        <taxon>Embryophyta</taxon>
        <taxon>Tracheophyta</taxon>
        <taxon>Spermatophyta</taxon>
        <taxon>Magnoliopsida</taxon>
        <taxon>Liliopsida</taxon>
        <taxon>Poales</taxon>
        <taxon>Poaceae</taxon>
        <taxon>PACMAD clade</taxon>
        <taxon>Panicoideae</taxon>
        <taxon>Andropogonodae</taxon>
        <taxon>Paspaleae</taxon>
        <taxon>Paspalinae</taxon>
        <taxon>Paspalum</taxon>
    </lineage>
</organism>
<reference evidence="1 2" key="1">
    <citation type="submission" date="2024-02" db="EMBL/GenBank/DDBJ databases">
        <title>High-quality chromosome-scale genome assembly of Pensacola bahiagrass (Paspalum notatum Flugge var. saurae).</title>
        <authorList>
            <person name="Vega J.M."/>
            <person name="Podio M."/>
            <person name="Orjuela J."/>
            <person name="Siena L.A."/>
            <person name="Pessino S.C."/>
            <person name="Combes M.C."/>
            <person name="Mariac C."/>
            <person name="Albertini E."/>
            <person name="Pupilli F."/>
            <person name="Ortiz J.P.A."/>
            <person name="Leblanc O."/>
        </authorList>
    </citation>
    <scope>NUCLEOTIDE SEQUENCE [LARGE SCALE GENOMIC DNA]</scope>
    <source>
        <strain evidence="1">R1</strain>
        <tissue evidence="1">Leaf</tissue>
    </source>
</reference>
<name>A0AAQ3TRC2_PASNO</name>
<dbReference type="AlphaFoldDB" id="A0AAQ3TRC2"/>
<dbReference type="EMBL" id="CP144750">
    <property type="protein sequence ID" value="WVZ79019.1"/>
    <property type="molecule type" value="Genomic_DNA"/>
</dbReference>
<protein>
    <submittedName>
        <fullName evidence="1">Uncharacterized protein</fullName>
    </submittedName>
</protein>
<keyword evidence="2" id="KW-1185">Reference proteome</keyword>
<evidence type="ECO:0000313" key="2">
    <source>
        <dbReference type="Proteomes" id="UP001341281"/>
    </source>
</evidence>
<gene>
    <name evidence="1" type="ORF">U9M48_026647</name>
</gene>
<sequence length="104" mass="11538">MFRPRGKWATLFRYNCGLLGLVTHPPAPAHHHACLPAFLPRRSFDLSLSNPKFGDAAAGRAGRRRRRLARTQAGSRASGRFVARWCRAAEHAVLGGPEIDEHMP</sequence>
<accession>A0AAQ3TRC2</accession>